<dbReference type="HOGENOM" id="CLU_016047_1_2_9"/>
<dbReference type="Pfam" id="PF00528">
    <property type="entry name" value="BPD_transp_1"/>
    <property type="match status" value="1"/>
</dbReference>
<accession>C2KUU5</accession>
<dbReference type="AlphaFoldDB" id="C2KUU5"/>
<feature type="transmembrane region" description="Helical" evidence="7">
    <location>
        <begin position="90"/>
        <end position="116"/>
    </location>
</feature>
<evidence type="ECO:0000256" key="7">
    <source>
        <dbReference type="RuleBase" id="RU363032"/>
    </source>
</evidence>
<dbReference type="CDD" id="cd06261">
    <property type="entry name" value="TM_PBP2"/>
    <property type="match status" value="1"/>
</dbReference>
<evidence type="ECO:0000256" key="4">
    <source>
        <dbReference type="ARBA" id="ARBA00022692"/>
    </source>
</evidence>
<gene>
    <name evidence="9" type="ORF">HMPREF6123_0264</name>
</gene>
<evidence type="ECO:0000256" key="3">
    <source>
        <dbReference type="ARBA" id="ARBA00022475"/>
    </source>
</evidence>
<keyword evidence="6 7" id="KW-0472">Membrane</keyword>
<dbReference type="GO" id="GO:0005886">
    <property type="term" value="C:plasma membrane"/>
    <property type="evidence" value="ECO:0007669"/>
    <property type="project" value="UniProtKB-SubCell"/>
</dbReference>
<evidence type="ECO:0000256" key="1">
    <source>
        <dbReference type="ARBA" id="ARBA00004651"/>
    </source>
</evidence>
<dbReference type="Gene3D" id="1.10.3720.10">
    <property type="entry name" value="MetI-like"/>
    <property type="match status" value="1"/>
</dbReference>
<proteinExistence type="inferred from homology"/>
<evidence type="ECO:0000256" key="2">
    <source>
        <dbReference type="ARBA" id="ARBA00022448"/>
    </source>
</evidence>
<keyword evidence="4 7" id="KW-0812">Transmembrane</keyword>
<dbReference type="InterPro" id="IPR000515">
    <property type="entry name" value="MetI-like"/>
</dbReference>
<dbReference type="SUPFAM" id="SSF161098">
    <property type="entry name" value="MetI-like"/>
    <property type="match status" value="1"/>
</dbReference>
<dbReference type="eggNOG" id="COG0395">
    <property type="taxonomic scope" value="Bacteria"/>
</dbReference>
<dbReference type="Proteomes" id="UP000004121">
    <property type="component" value="Unassembled WGS sequence"/>
</dbReference>
<dbReference type="InParanoid" id="C2KUU5"/>
<feature type="transmembrane region" description="Helical" evidence="7">
    <location>
        <begin position="163"/>
        <end position="182"/>
    </location>
</feature>
<keyword evidence="2 7" id="KW-0813">Transport</keyword>
<feature type="transmembrane region" description="Helical" evidence="7">
    <location>
        <begin position="203"/>
        <end position="225"/>
    </location>
</feature>
<dbReference type="GO" id="GO:0055085">
    <property type="term" value="P:transmembrane transport"/>
    <property type="evidence" value="ECO:0007669"/>
    <property type="project" value="InterPro"/>
</dbReference>
<organism evidence="9 10">
    <name type="scientific">Oribacterium sinus F0268</name>
    <dbReference type="NCBI Taxonomy" id="585501"/>
    <lineage>
        <taxon>Bacteria</taxon>
        <taxon>Bacillati</taxon>
        <taxon>Bacillota</taxon>
        <taxon>Clostridia</taxon>
        <taxon>Lachnospirales</taxon>
        <taxon>Lachnospiraceae</taxon>
        <taxon>Oribacterium</taxon>
    </lineage>
</organism>
<comment type="caution">
    <text evidence="9">The sequence shown here is derived from an EMBL/GenBank/DDBJ whole genome shotgun (WGS) entry which is preliminary data.</text>
</comment>
<sequence length="297" mass="32892">MATKGFIKMKAFLQNKENINVKKKKGFLSSLLVGMLLCFTILISLFPIVWVILSSFKTNAAILSDPFSLPTGFSLEPYSYIFSKYNFVQYFLNSTLVSLSATLLALLIYAMGAYVFAKYNFPGKNLLFILYSITLLVPAQSKAQPIFSLLIHLNLYDSLPGLSLVYISMGLAMSIFVLRPAFLAIPKSLDEAAILEGADFFTVFWKINLPLAKGGLTTAGILLFLGNWNEYFYASLLISSDKARTLPLALQFFTESFSYNYPRLFAALTVVVLPGILLYAVLEEQVQTAMASSGIKG</sequence>
<dbReference type="EMBL" id="ACKX01000027">
    <property type="protein sequence ID" value="EEJ52465.1"/>
    <property type="molecule type" value="Genomic_DNA"/>
</dbReference>
<evidence type="ECO:0000313" key="9">
    <source>
        <dbReference type="EMBL" id="EEJ52465.1"/>
    </source>
</evidence>
<evidence type="ECO:0000256" key="6">
    <source>
        <dbReference type="ARBA" id="ARBA00023136"/>
    </source>
</evidence>
<comment type="similarity">
    <text evidence="7">Belongs to the binding-protein-dependent transport system permease family.</text>
</comment>
<name>C2KUU5_9FIRM</name>
<dbReference type="PANTHER" id="PTHR43744">
    <property type="entry name" value="ABC TRANSPORTER PERMEASE PROTEIN MG189-RELATED-RELATED"/>
    <property type="match status" value="1"/>
</dbReference>
<dbReference type="FunCoup" id="C2KUU5">
    <property type="interactions" value="87"/>
</dbReference>
<feature type="transmembrane region" description="Helical" evidence="7">
    <location>
        <begin position="264"/>
        <end position="282"/>
    </location>
</feature>
<feature type="transmembrane region" description="Helical" evidence="7">
    <location>
        <begin position="128"/>
        <end position="151"/>
    </location>
</feature>
<dbReference type="InterPro" id="IPR035906">
    <property type="entry name" value="MetI-like_sf"/>
</dbReference>
<dbReference type="PROSITE" id="PS50928">
    <property type="entry name" value="ABC_TM1"/>
    <property type="match status" value="1"/>
</dbReference>
<keyword evidence="10" id="KW-1185">Reference proteome</keyword>
<comment type="subcellular location">
    <subcellularLocation>
        <location evidence="1 7">Cell membrane</location>
        <topology evidence="1 7">Multi-pass membrane protein</topology>
    </subcellularLocation>
</comment>
<evidence type="ECO:0000313" key="10">
    <source>
        <dbReference type="Proteomes" id="UP000004121"/>
    </source>
</evidence>
<keyword evidence="5 7" id="KW-1133">Transmembrane helix</keyword>
<evidence type="ECO:0000256" key="5">
    <source>
        <dbReference type="ARBA" id="ARBA00022989"/>
    </source>
</evidence>
<reference evidence="9 10" key="1">
    <citation type="submission" date="2009-04" db="EMBL/GenBank/DDBJ databases">
        <authorList>
            <person name="Qin X."/>
            <person name="Bachman B."/>
            <person name="Battles P."/>
            <person name="Bell A."/>
            <person name="Bess C."/>
            <person name="Bickham C."/>
            <person name="Chaboub L."/>
            <person name="Chen D."/>
            <person name="Coyle M."/>
            <person name="Deiros D.R."/>
            <person name="Dinh H."/>
            <person name="Forbes L."/>
            <person name="Fowler G."/>
            <person name="Francisco L."/>
            <person name="Fu Q."/>
            <person name="Gubbala S."/>
            <person name="Hale W."/>
            <person name="Han Y."/>
            <person name="Hemphill L."/>
            <person name="Highlander S.K."/>
            <person name="Hirani K."/>
            <person name="Hogues M."/>
            <person name="Jackson L."/>
            <person name="Jakkamsetti A."/>
            <person name="Javaid M."/>
            <person name="Jiang H."/>
            <person name="Korchina V."/>
            <person name="Kovar C."/>
            <person name="Lara F."/>
            <person name="Lee S."/>
            <person name="Mata R."/>
            <person name="Mathew T."/>
            <person name="Moen C."/>
            <person name="Morales K."/>
            <person name="Munidasa M."/>
            <person name="Nazareth L."/>
            <person name="Ngo R."/>
            <person name="Nguyen L."/>
            <person name="Okwuonu G."/>
            <person name="Ongeri F."/>
            <person name="Patil S."/>
            <person name="Petrosino J."/>
            <person name="Pham C."/>
            <person name="Pham P."/>
            <person name="Pu L.-L."/>
            <person name="Puazo M."/>
            <person name="Raj R."/>
            <person name="Reid J."/>
            <person name="Rouhana J."/>
            <person name="Saada N."/>
            <person name="Shang Y."/>
            <person name="Simmons D."/>
            <person name="Thornton R."/>
            <person name="Warren J."/>
            <person name="Weissenberger G."/>
            <person name="Zhang J."/>
            <person name="Zhang L."/>
            <person name="Zhou C."/>
            <person name="Zhu D."/>
            <person name="Muzny D."/>
            <person name="Worley K."/>
            <person name="Gibbs R."/>
        </authorList>
    </citation>
    <scope>NUCLEOTIDE SEQUENCE [LARGE SCALE GENOMIC DNA]</scope>
    <source>
        <strain evidence="9 10">F0268</strain>
    </source>
</reference>
<evidence type="ECO:0000259" key="8">
    <source>
        <dbReference type="PROSITE" id="PS50928"/>
    </source>
</evidence>
<keyword evidence="3" id="KW-1003">Cell membrane</keyword>
<feature type="domain" description="ABC transmembrane type-1" evidence="8">
    <location>
        <begin position="91"/>
        <end position="282"/>
    </location>
</feature>
<dbReference type="PANTHER" id="PTHR43744:SF12">
    <property type="entry name" value="ABC TRANSPORTER PERMEASE PROTEIN MG189-RELATED"/>
    <property type="match status" value="1"/>
</dbReference>
<feature type="transmembrane region" description="Helical" evidence="7">
    <location>
        <begin position="31"/>
        <end position="53"/>
    </location>
</feature>
<dbReference type="STRING" id="585501.HMPREF6123_0264"/>
<protein>
    <submittedName>
        <fullName evidence="9">ABC transporter, permease protein</fullName>
    </submittedName>
</protein>